<feature type="transmembrane region" description="Helical" evidence="7">
    <location>
        <begin position="43"/>
        <end position="71"/>
    </location>
</feature>
<evidence type="ECO:0000313" key="8">
    <source>
        <dbReference type="EMBL" id="GLS04356.1"/>
    </source>
</evidence>
<keyword evidence="3" id="KW-1003">Cell membrane</keyword>
<dbReference type="EMBL" id="BSOZ01000016">
    <property type="protein sequence ID" value="GLS04356.1"/>
    <property type="molecule type" value="Genomic_DNA"/>
</dbReference>
<evidence type="ECO:0000256" key="3">
    <source>
        <dbReference type="ARBA" id="ARBA00022475"/>
    </source>
</evidence>
<comment type="subcellular location">
    <subcellularLocation>
        <location evidence="1">Cell membrane</location>
        <topology evidence="1">Multi-pass membrane protein</topology>
    </subcellularLocation>
</comment>
<keyword evidence="4 7" id="KW-0812">Transmembrane</keyword>
<evidence type="ECO:0000256" key="5">
    <source>
        <dbReference type="ARBA" id="ARBA00022989"/>
    </source>
</evidence>
<protein>
    <submittedName>
        <fullName evidence="8">Leucine efflux protein</fullName>
    </submittedName>
</protein>
<name>A0ABQ6BRC9_9NEIS</name>
<accession>A0ABQ6BRC9</accession>
<dbReference type="PIRSF" id="PIRSF006324">
    <property type="entry name" value="LeuE"/>
    <property type="match status" value="1"/>
</dbReference>
<comment type="caution">
    <text evidence="8">The sequence shown here is derived from an EMBL/GenBank/DDBJ whole genome shotgun (WGS) entry which is preliminary data.</text>
</comment>
<feature type="transmembrane region" description="Helical" evidence="7">
    <location>
        <begin position="12"/>
        <end position="31"/>
    </location>
</feature>
<reference evidence="9" key="1">
    <citation type="journal article" date="2019" name="Int. J. Syst. Evol. Microbiol.">
        <title>The Global Catalogue of Microorganisms (GCM) 10K type strain sequencing project: providing services to taxonomists for standard genome sequencing and annotation.</title>
        <authorList>
            <consortium name="The Broad Institute Genomics Platform"/>
            <consortium name="The Broad Institute Genome Sequencing Center for Infectious Disease"/>
            <person name="Wu L."/>
            <person name="Ma J."/>
        </authorList>
    </citation>
    <scope>NUCLEOTIDE SEQUENCE [LARGE SCALE GENOMIC DNA]</scope>
    <source>
        <strain evidence="9">NBRC 104970</strain>
    </source>
</reference>
<feature type="transmembrane region" description="Helical" evidence="7">
    <location>
        <begin position="184"/>
        <end position="205"/>
    </location>
</feature>
<dbReference type="RefSeq" id="WP_018747643.1">
    <property type="nucleotide sequence ID" value="NZ_BAABUF010000011.1"/>
</dbReference>
<dbReference type="Pfam" id="PF01810">
    <property type="entry name" value="LysE"/>
    <property type="match status" value="1"/>
</dbReference>
<gene>
    <name evidence="8" type="ORF">GCM10007860_15030</name>
</gene>
<evidence type="ECO:0000256" key="6">
    <source>
        <dbReference type="ARBA" id="ARBA00023136"/>
    </source>
</evidence>
<feature type="transmembrane region" description="Helical" evidence="7">
    <location>
        <begin position="77"/>
        <end position="96"/>
    </location>
</feature>
<dbReference type="PANTHER" id="PTHR30086">
    <property type="entry name" value="ARGININE EXPORTER PROTEIN ARGO"/>
    <property type="match status" value="1"/>
</dbReference>
<evidence type="ECO:0000256" key="1">
    <source>
        <dbReference type="ARBA" id="ARBA00004651"/>
    </source>
</evidence>
<evidence type="ECO:0000256" key="7">
    <source>
        <dbReference type="SAM" id="Phobius"/>
    </source>
</evidence>
<evidence type="ECO:0000313" key="9">
    <source>
        <dbReference type="Proteomes" id="UP001156836"/>
    </source>
</evidence>
<keyword evidence="5 7" id="KW-1133">Transmembrane helix</keyword>
<dbReference type="Proteomes" id="UP001156836">
    <property type="component" value="Unassembled WGS sequence"/>
</dbReference>
<dbReference type="NCBIfam" id="NF008201">
    <property type="entry name" value="PRK10958.1"/>
    <property type="match status" value="1"/>
</dbReference>
<comment type="similarity">
    <text evidence="2">Belongs to the Rht family.</text>
</comment>
<organism evidence="8 9">
    <name type="scientific">Chitiniphilus shinanonensis</name>
    <dbReference type="NCBI Taxonomy" id="553088"/>
    <lineage>
        <taxon>Bacteria</taxon>
        <taxon>Pseudomonadati</taxon>
        <taxon>Pseudomonadota</taxon>
        <taxon>Betaproteobacteria</taxon>
        <taxon>Neisseriales</taxon>
        <taxon>Chitinibacteraceae</taxon>
        <taxon>Chitiniphilus</taxon>
    </lineage>
</organism>
<keyword evidence="6 7" id="KW-0472">Membrane</keyword>
<dbReference type="InterPro" id="IPR001123">
    <property type="entry name" value="LeuE-type"/>
</dbReference>
<sequence length="208" mass="21940">MSLLGISDLATYLIGTLVIILTPGPNSLFVLTTASRHGQRAGFAAAGGVFVGDLVLMTAAALGVASLMHAYPVAFDLVRYAGAAYLGWLGLKALLLRKGPAATAPQAADPRHAFRQALAISLVNVKAILFCMAFFPQFVDPGYPHVAVTFAALGLIVQVTSMSYLSVLILAGSRIVQRLAQRRWLAGLANKLTGLLFVSFGLRLATSR</sequence>
<feature type="transmembrane region" description="Helical" evidence="7">
    <location>
        <begin position="117"/>
        <end position="135"/>
    </location>
</feature>
<proteinExistence type="inferred from homology"/>
<keyword evidence="9" id="KW-1185">Reference proteome</keyword>
<evidence type="ECO:0000256" key="2">
    <source>
        <dbReference type="ARBA" id="ARBA00007928"/>
    </source>
</evidence>
<dbReference type="PANTHER" id="PTHR30086:SF15">
    <property type="entry name" value="LEUCINE EFFLUX PROTEIN"/>
    <property type="match status" value="1"/>
</dbReference>
<evidence type="ECO:0000256" key="4">
    <source>
        <dbReference type="ARBA" id="ARBA00022692"/>
    </source>
</evidence>
<feature type="transmembrane region" description="Helical" evidence="7">
    <location>
        <begin position="147"/>
        <end position="172"/>
    </location>
</feature>